<name>A0A6M5Y560_9BACT</name>
<feature type="chain" id="PRO_5026768610" evidence="1">
    <location>
        <begin position="22"/>
        <end position="298"/>
    </location>
</feature>
<dbReference type="Proteomes" id="UP000502756">
    <property type="component" value="Chromosome"/>
</dbReference>
<dbReference type="EMBL" id="CP053435">
    <property type="protein sequence ID" value="QJW88594.1"/>
    <property type="molecule type" value="Genomic_DNA"/>
</dbReference>
<accession>A0A6M5Y560</accession>
<feature type="signal peptide" evidence="1">
    <location>
        <begin position="1"/>
        <end position="21"/>
    </location>
</feature>
<dbReference type="RefSeq" id="WP_171738431.1">
    <property type="nucleotide sequence ID" value="NZ_CP053435.1"/>
</dbReference>
<dbReference type="AlphaFoldDB" id="A0A6M5Y560"/>
<organism evidence="2 3">
    <name type="scientific">Spirosoma taeanense</name>
    <dbReference type="NCBI Taxonomy" id="2735870"/>
    <lineage>
        <taxon>Bacteria</taxon>
        <taxon>Pseudomonadati</taxon>
        <taxon>Bacteroidota</taxon>
        <taxon>Cytophagia</taxon>
        <taxon>Cytophagales</taxon>
        <taxon>Cytophagaceae</taxon>
        <taxon>Spirosoma</taxon>
    </lineage>
</organism>
<protein>
    <submittedName>
        <fullName evidence="2">GLPGLI family protein</fullName>
    </submittedName>
</protein>
<evidence type="ECO:0000256" key="1">
    <source>
        <dbReference type="SAM" id="SignalP"/>
    </source>
</evidence>
<dbReference type="InterPro" id="IPR005901">
    <property type="entry name" value="GLPGLI"/>
</dbReference>
<gene>
    <name evidence="2" type="ORF">HNV11_03995</name>
</gene>
<dbReference type="NCBIfam" id="TIGR01200">
    <property type="entry name" value="GLPGLI"/>
    <property type="match status" value="1"/>
</dbReference>
<keyword evidence="1" id="KW-0732">Signal</keyword>
<dbReference type="KEGG" id="stae:HNV11_03995"/>
<sequence length="298" mass="33082">MNRYTLTLLLAGLLTGSTIQAQTTGAGPANRLSGRITYEGMRQIDRSQMRMVINGQEVRPGSPGAPDAPEGMPDVISFTQKLVFAGNMAKEERDRPQNMVRQMTMDGPGDSPRPAQNRRMNFPIEQESFLDLAGHKRIEVMTIKQDSVTQMYQTERPMPTPEGWQTSDKTKKIAGYLCHKATATRRPNRRMRGNGAAPATGNDAAEETYTVWYTTDLPFTYSPVADLTPPAGVVLQIESDKESFKATKVSLEAVPETSVQPPKNAKPIAAAEMEQIRRKAMADFRQKMMTNMPFPGRN</sequence>
<evidence type="ECO:0000313" key="3">
    <source>
        <dbReference type="Proteomes" id="UP000502756"/>
    </source>
</evidence>
<proteinExistence type="predicted"/>
<reference evidence="2 3" key="1">
    <citation type="submission" date="2020-05" db="EMBL/GenBank/DDBJ databases">
        <title>Genome sequencing of Spirosoma sp. TS118.</title>
        <authorList>
            <person name="Lee J.-H."/>
            <person name="Jeong S."/>
            <person name="Zhao L."/>
            <person name="Jung J.-H."/>
            <person name="Kim M.-K."/>
            <person name="Lim S."/>
        </authorList>
    </citation>
    <scope>NUCLEOTIDE SEQUENCE [LARGE SCALE GENOMIC DNA]</scope>
    <source>
        <strain evidence="2 3">TS118</strain>
    </source>
</reference>
<evidence type="ECO:0000313" key="2">
    <source>
        <dbReference type="EMBL" id="QJW88594.1"/>
    </source>
</evidence>
<keyword evidence="3" id="KW-1185">Reference proteome</keyword>